<dbReference type="EMBL" id="CP000473">
    <property type="protein sequence ID" value="ABJ87636.1"/>
    <property type="molecule type" value="Genomic_DNA"/>
</dbReference>
<evidence type="ECO:0000256" key="6">
    <source>
        <dbReference type="SAM" id="Phobius"/>
    </source>
</evidence>
<dbReference type="eggNOG" id="COG0619">
    <property type="taxonomic scope" value="Bacteria"/>
</dbReference>
<dbReference type="KEGG" id="sus:Acid_6715"/>
<reference evidence="7" key="1">
    <citation type="submission" date="2006-10" db="EMBL/GenBank/DDBJ databases">
        <title>Complete sequence of Solibacter usitatus Ellin6076.</title>
        <authorList>
            <consortium name="US DOE Joint Genome Institute"/>
            <person name="Copeland A."/>
            <person name="Lucas S."/>
            <person name="Lapidus A."/>
            <person name="Barry K."/>
            <person name="Detter J.C."/>
            <person name="Glavina del Rio T."/>
            <person name="Hammon N."/>
            <person name="Israni S."/>
            <person name="Dalin E."/>
            <person name="Tice H."/>
            <person name="Pitluck S."/>
            <person name="Thompson L.S."/>
            <person name="Brettin T."/>
            <person name="Bruce D."/>
            <person name="Han C."/>
            <person name="Tapia R."/>
            <person name="Gilna P."/>
            <person name="Schmutz J."/>
            <person name="Larimer F."/>
            <person name="Land M."/>
            <person name="Hauser L."/>
            <person name="Kyrpides N."/>
            <person name="Mikhailova N."/>
            <person name="Janssen P.H."/>
            <person name="Kuske C.R."/>
            <person name="Richardson P."/>
        </authorList>
    </citation>
    <scope>NUCLEOTIDE SEQUENCE</scope>
    <source>
        <strain evidence="7">Ellin6076</strain>
    </source>
</reference>
<keyword evidence="2" id="KW-1003">Cell membrane</keyword>
<evidence type="ECO:0000256" key="1">
    <source>
        <dbReference type="ARBA" id="ARBA00004141"/>
    </source>
</evidence>
<keyword evidence="4 6" id="KW-1133">Transmembrane helix</keyword>
<accession>Q01RT4</accession>
<dbReference type="CDD" id="cd16914">
    <property type="entry name" value="EcfT"/>
    <property type="match status" value="1"/>
</dbReference>
<proteinExistence type="predicted"/>
<dbReference type="InParanoid" id="Q01RT4"/>
<gene>
    <name evidence="7" type="ordered locus">Acid_6715</name>
</gene>
<keyword evidence="3 6" id="KW-0812">Transmembrane</keyword>
<evidence type="ECO:0000256" key="5">
    <source>
        <dbReference type="ARBA" id="ARBA00023136"/>
    </source>
</evidence>
<dbReference type="HOGENOM" id="CLU_056469_1_2_0"/>
<organism evidence="7">
    <name type="scientific">Solibacter usitatus (strain Ellin6076)</name>
    <dbReference type="NCBI Taxonomy" id="234267"/>
    <lineage>
        <taxon>Bacteria</taxon>
        <taxon>Pseudomonadati</taxon>
        <taxon>Acidobacteriota</taxon>
        <taxon>Terriglobia</taxon>
        <taxon>Bryobacterales</taxon>
        <taxon>Solibacteraceae</taxon>
        <taxon>Candidatus Solibacter</taxon>
    </lineage>
</organism>
<keyword evidence="5 6" id="KW-0472">Membrane</keyword>
<name>Q01RT4_SOLUE</name>
<dbReference type="InterPro" id="IPR051611">
    <property type="entry name" value="ECF_transporter_component"/>
</dbReference>
<dbReference type="Pfam" id="PF02361">
    <property type="entry name" value="CbiQ"/>
    <property type="match status" value="1"/>
</dbReference>
<dbReference type="STRING" id="234267.Acid_6715"/>
<sequence>MHHVTLDQWSRGASALHRRDPRAKIATLIIFLVVLGTAHHQLAWLGSILFLMLLAGLRAADLPVRAALARAGVVLPFTAMFAIVSWLAGDPARGAALVMKAYLSALAVLLLVSTTPLPLLLRGMEMTGVPRFLLMVAQFLYRYLFVISEEAQHMTKAASARGATVRGLAGNRARFRAAAGALAVLFARSYGRAEEIHRAMLSRGFPGYFRPLSALRFTAADVTFLMSCGVTLVFIRIIIERVA</sequence>
<evidence type="ECO:0000313" key="7">
    <source>
        <dbReference type="EMBL" id="ABJ87636.1"/>
    </source>
</evidence>
<dbReference type="PANTHER" id="PTHR34857:SF2">
    <property type="entry name" value="SLL0384 PROTEIN"/>
    <property type="match status" value="1"/>
</dbReference>
<dbReference type="PANTHER" id="PTHR34857">
    <property type="entry name" value="SLL0384 PROTEIN"/>
    <property type="match status" value="1"/>
</dbReference>
<feature type="transmembrane region" description="Helical" evidence="6">
    <location>
        <begin position="67"/>
        <end position="89"/>
    </location>
</feature>
<dbReference type="InterPro" id="IPR003339">
    <property type="entry name" value="ABC/ECF_trnsptr_transmembrane"/>
</dbReference>
<dbReference type="AlphaFoldDB" id="Q01RT4"/>
<comment type="subcellular location">
    <subcellularLocation>
        <location evidence="1">Membrane</location>
        <topology evidence="1">Multi-pass membrane protein</topology>
    </subcellularLocation>
</comment>
<dbReference type="OrthoDB" id="8585740at2"/>
<evidence type="ECO:0000256" key="2">
    <source>
        <dbReference type="ARBA" id="ARBA00022475"/>
    </source>
</evidence>
<dbReference type="GO" id="GO:0005886">
    <property type="term" value="C:plasma membrane"/>
    <property type="evidence" value="ECO:0007669"/>
    <property type="project" value="UniProtKB-ARBA"/>
</dbReference>
<evidence type="ECO:0000256" key="4">
    <source>
        <dbReference type="ARBA" id="ARBA00022989"/>
    </source>
</evidence>
<feature type="transmembrane region" description="Helical" evidence="6">
    <location>
        <begin position="217"/>
        <end position="239"/>
    </location>
</feature>
<protein>
    <submittedName>
        <fullName evidence="7">Cobalt transport protein</fullName>
    </submittedName>
</protein>
<feature type="transmembrane region" description="Helical" evidence="6">
    <location>
        <begin position="101"/>
        <end position="121"/>
    </location>
</feature>
<evidence type="ECO:0000256" key="3">
    <source>
        <dbReference type="ARBA" id="ARBA00022692"/>
    </source>
</evidence>